<keyword evidence="5" id="KW-0418">Kinase</keyword>
<dbReference type="InterPro" id="IPR004358">
    <property type="entry name" value="Sig_transdc_His_kin-like_C"/>
</dbReference>
<evidence type="ECO:0000313" key="10">
    <source>
        <dbReference type="Proteomes" id="UP000035037"/>
    </source>
</evidence>
<dbReference type="GO" id="GO:0000155">
    <property type="term" value="F:phosphorelay sensor kinase activity"/>
    <property type="evidence" value="ECO:0007669"/>
    <property type="project" value="InterPro"/>
</dbReference>
<name>A0A0G8AS85_9SYNE</name>
<sequence>MGGSTEANQQASVSVSLLLVAGPHHLATRELRQLTAFLRDDHRELDLRLQLIDPGRNPELLELHKLVATPALVKLSPTPRQVFTGITMLSQVRSWLPRWGQMERLNGLAMPVIPSPMEDGRDSSRALELEDQLLVLRQENEALIARLQFQERQLRMVAHDLRTPMTTTSLALQSFKRGQLGNEELLDILGRRLHEMELLSRDLLEVGSTRWEALFNPQRLTLSQVCADVLLELEKVWSGRNLAVQTDIPSDLPDVFADSRRMRQVLLNLLENAFKFTPDGGRVKLSLMHRTSQWVQVSICDNGPGIPVDEQERIFQDQVRLSQTSWKTAGFGVGLSVCRRVVEVHTGKIWVVSEPGEGSCFYFTVPVWRNQKLPSR</sequence>
<evidence type="ECO:0000256" key="7">
    <source>
        <dbReference type="SAM" id="Coils"/>
    </source>
</evidence>
<dbReference type="Proteomes" id="UP000035037">
    <property type="component" value="Unassembled WGS sequence"/>
</dbReference>
<accession>A0A0G8AS85</accession>
<dbReference type="PRINTS" id="PR00344">
    <property type="entry name" value="BCTRLSENSOR"/>
</dbReference>
<keyword evidence="6" id="KW-0902">Two-component regulatory system</keyword>
<dbReference type="SMART" id="SM01248">
    <property type="entry name" value="KaiB"/>
    <property type="match status" value="1"/>
</dbReference>
<comment type="catalytic activity">
    <reaction evidence="1">
        <text>ATP + protein L-histidine = ADP + protein N-phospho-L-histidine.</text>
        <dbReference type="EC" id="2.7.13.3"/>
    </reaction>
</comment>
<dbReference type="InterPro" id="IPR036097">
    <property type="entry name" value="HisK_dim/P_sf"/>
</dbReference>
<dbReference type="InterPro" id="IPR003661">
    <property type="entry name" value="HisK_dim/P_dom"/>
</dbReference>
<dbReference type="PATRIC" id="fig|1608419.3.peg.1189"/>
<dbReference type="AlphaFoldDB" id="A0A0G8AS85"/>
<keyword evidence="7" id="KW-0175">Coiled coil</keyword>
<dbReference type="Gene3D" id="3.30.565.10">
    <property type="entry name" value="Histidine kinase-like ATPase, C-terminal domain"/>
    <property type="match status" value="1"/>
</dbReference>
<dbReference type="PANTHER" id="PTHR43547:SF2">
    <property type="entry name" value="HYBRID SIGNAL TRANSDUCTION HISTIDINE KINASE C"/>
    <property type="match status" value="1"/>
</dbReference>
<gene>
    <name evidence="9" type="ORF">TQ37_09420</name>
</gene>
<reference evidence="9 10" key="2">
    <citation type="submission" date="2015-05" db="EMBL/GenBank/DDBJ databases">
        <title>Lifestyle Evolution in Cyanobacterial Symbionts of Sponges.</title>
        <authorList>
            <person name="Burgsdorf I."/>
            <person name="Slaby B.M."/>
            <person name="Handley K.M."/>
            <person name="Haber M."/>
            <person name="Blom J."/>
            <person name="Marshall C.W."/>
            <person name="Gilbert J.A."/>
            <person name="Hentschel U."/>
            <person name="Steindler L."/>
        </authorList>
    </citation>
    <scope>NUCLEOTIDE SEQUENCE [LARGE SCALE GENOMIC DNA]</scope>
    <source>
        <strain evidence="9">15L</strain>
    </source>
</reference>
<dbReference type="STRING" id="431041.FLM9_953"/>
<dbReference type="EC" id="2.7.13.3" evidence="2"/>
<dbReference type="CDD" id="cd00082">
    <property type="entry name" value="HisKA"/>
    <property type="match status" value="1"/>
</dbReference>
<keyword evidence="3" id="KW-0597">Phosphoprotein</keyword>
<dbReference type="FunFam" id="3.30.565.10:FF:000006">
    <property type="entry name" value="Sensor histidine kinase WalK"/>
    <property type="match status" value="1"/>
</dbReference>
<evidence type="ECO:0000256" key="1">
    <source>
        <dbReference type="ARBA" id="ARBA00000085"/>
    </source>
</evidence>
<dbReference type="PROSITE" id="PS50109">
    <property type="entry name" value="HIS_KIN"/>
    <property type="match status" value="1"/>
</dbReference>
<dbReference type="SMART" id="SM00388">
    <property type="entry name" value="HisKA"/>
    <property type="match status" value="1"/>
</dbReference>
<evidence type="ECO:0000256" key="2">
    <source>
        <dbReference type="ARBA" id="ARBA00012438"/>
    </source>
</evidence>
<dbReference type="InterPro" id="IPR011649">
    <property type="entry name" value="KaiB_domain"/>
</dbReference>
<dbReference type="SUPFAM" id="SSF55874">
    <property type="entry name" value="ATPase domain of HSP90 chaperone/DNA topoisomerase II/histidine kinase"/>
    <property type="match status" value="1"/>
</dbReference>
<dbReference type="Pfam" id="PF07689">
    <property type="entry name" value="KaiB"/>
    <property type="match status" value="1"/>
</dbReference>
<organism evidence="9 10">
    <name type="scientific">Candidatus Synechococcus spongiarum 15L</name>
    <dbReference type="NCBI Taxonomy" id="1608419"/>
    <lineage>
        <taxon>Bacteria</taxon>
        <taxon>Bacillati</taxon>
        <taxon>Cyanobacteriota</taxon>
        <taxon>Cyanophyceae</taxon>
        <taxon>Synechococcales</taxon>
        <taxon>Synechococcaceae</taxon>
        <taxon>Synechococcus</taxon>
    </lineage>
</organism>
<dbReference type="EMBL" id="JYFQ01000204">
    <property type="protein sequence ID" value="KKZ10122.1"/>
    <property type="molecule type" value="Genomic_DNA"/>
</dbReference>
<evidence type="ECO:0000256" key="4">
    <source>
        <dbReference type="ARBA" id="ARBA00022679"/>
    </source>
</evidence>
<dbReference type="InterPro" id="IPR005467">
    <property type="entry name" value="His_kinase_dom"/>
</dbReference>
<dbReference type="InterPro" id="IPR036249">
    <property type="entry name" value="Thioredoxin-like_sf"/>
</dbReference>
<dbReference type="SUPFAM" id="SSF52833">
    <property type="entry name" value="Thioredoxin-like"/>
    <property type="match status" value="1"/>
</dbReference>
<dbReference type="PANTHER" id="PTHR43547">
    <property type="entry name" value="TWO-COMPONENT HISTIDINE KINASE"/>
    <property type="match status" value="1"/>
</dbReference>
<reference evidence="9 10" key="1">
    <citation type="submission" date="2015-02" db="EMBL/GenBank/DDBJ databases">
        <authorList>
            <person name="Slaby B."/>
            <person name="Hentschel U."/>
        </authorList>
    </citation>
    <scope>NUCLEOTIDE SEQUENCE [LARGE SCALE GENOMIC DNA]</scope>
    <source>
        <strain evidence="9">15L</strain>
    </source>
</reference>
<evidence type="ECO:0000256" key="3">
    <source>
        <dbReference type="ARBA" id="ARBA00022553"/>
    </source>
</evidence>
<dbReference type="SUPFAM" id="SSF47384">
    <property type="entry name" value="Homodimeric domain of signal transducing histidine kinase"/>
    <property type="match status" value="1"/>
</dbReference>
<feature type="domain" description="Histidine kinase" evidence="8">
    <location>
        <begin position="156"/>
        <end position="369"/>
    </location>
</feature>
<evidence type="ECO:0000256" key="6">
    <source>
        <dbReference type="ARBA" id="ARBA00023012"/>
    </source>
</evidence>
<dbReference type="NCBIfam" id="NF006800">
    <property type="entry name" value="PRK09303.1"/>
    <property type="match status" value="1"/>
</dbReference>
<comment type="caution">
    <text evidence="9">The sequence shown here is derived from an EMBL/GenBank/DDBJ whole genome shotgun (WGS) entry which is preliminary data.</text>
</comment>
<dbReference type="InterPro" id="IPR036890">
    <property type="entry name" value="HATPase_C_sf"/>
</dbReference>
<dbReference type="SMART" id="SM00387">
    <property type="entry name" value="HATPase_c"/>
    <property type="match status" value="1"/>
</dbReference>
<feature type="coiled-coil region" evidence="7">
    <location>
        <begin position="126"/>
        <end position="153"/>
    </location>
</feature>
<evidence type="ECO:0000259" key="8">
    <source>
        <dbReference type="PROSITE" id="PS50109"/>
    </source>
</evidence>
<dbReference type="Pfam" id="PF02518">
    <property type="entry name" value="HATPase_c"/>
    <property type="match status" value="1"/>
</dbReference>
<evidence type="ECO:0000256" key="5">
    <source>
        <dbReference type="ARBA" id="ARBA00022777"/>
    </source>
</evidence>
<dbReference type="Pfam" id="PF00512">
    <property type="entry name" value="HisKA"/>
    <property type="match status" value="1"/>
</dbReference>
<dbReference type="Gene3D" id="3.40.30.10">
    <property type="entry name" value="Glutaredoxin"/>
    <property type="match status" value="1"/>
</dbReference>
<proteinExistence type="predicted"/>
<evidence type="ECO:0000313" key="9">
    <source>
        <dbReference type="EMBL" id="KKZ10122.1"/>
    </source>
</evidence>
<protein>
    <recommendedName>
        <fullName evidence="2">histidine kinase</fullName>
        <ecNumber evidence="2">2.7.13.3</ecNumber>
    </recommendedName>
</protein>
<keyword evidence="4" id="KW-0808">Transferase</keyword>
<dbReference type="InterPro" id="IPR003594">
    <property type="entry name" value="HATPase_dom"/>
</dbReference>
<dbReference type="GO" id="GO:0048511">
    <property type="term" value="P:rhythmic process"/>
    <property type="evidence" value="ECO:0007669"/>
    <property type="project" value="InterPro"/>
</dbReference>
<dbReference type="Gene3D" id="1.10.287.130">
    <property type="match status" value="1"/>
</dbReference>